<keyword evidence="4" id="KW-0444">Lipid biosynthesis</keyword>
<dbReference type="InterPro" id="IPR002347">
    <property type="entry name" value="SDR_fam"/>
</dbReference>
<comment type="caution">
    <text evidence="23">The sequence shown here is derived from an EMBL/GenBank/DDBJ whole genome shotgun (WGS) entry which is preliminary data.</text>
</comment>
<evidence type="ECO:0000256" key="5">
    <source>
        <dbReference type="ARBA" id="ARBA00022553"/>
    </source>
</evidence>
<evidence type="ECO:0000256" key="17">
    <source>
        <dbReference type="ARBA" id="ARBA00048686"/>
    </source>
</evidence>
<evidence type="ECO:0000256" key="1">
    <source>
        <dbReference type="ARBA" id="ARBA00004275"/>
    </source>
</evidence>
<evidence type="ECO:0000256" key="13">
    <source>
        <dbReference type="ARBA" id="ARBA00038622"/>
    </source>
</evidence>
<evidence type="ECO:0000256" key="20">
    <source>
        <dbReference type="ARBA" id="ARBA00049386"/>
    </source>
</evidence>
<evidence type="ECO:0000256" key="9">
    <source>
        <dbReference type="ARBA" id="ARBA00023098"/>
    </source>
</evidence>
<comment type="catalytic activity">
    <reaction evidence="16">
        <text>(2E)-dodecenoyl-CoA + NADPH + H(+) = dodecanoyl-CoA + NADP(+)</text>
        <dbReference type="Rhea" id="RHEA:44964"/>
        <dbReference type="ChEBI" id="CHEBI:15378"/>
        <dbReference type="ChEBI" id="CHEBI:57330"/>
        <dbReference type="ChEBI" id="CHEBI:57375"/>
        <dbReference type="ChEBI" id="CHEBI:57783"/>
        <dbReference type="ChEBI" id="CHEBI:58349"/>
    </reaction>
    <physiologicalReaction direction="left-to-right" evidence="16">
        <dbReference type="Rhea" id="RHEA:44965"/>
    </physiologicalReaction>
</comment>
<protein>
    <recommendedName>
        <fullName evidence="15">Peroxisomal trans-2-enoyl-CoA reductase</fullName>
        <ecNumber evidence="14">1.3.1.38</ecNumber>
    </recommendedName>
</protein>
<evidence type="ECO:0000256" key="14">
    <source>
        <dbReference type="ARBA" id="ARBA00038849"/>
    </source>
</evidence>
<evidence type="ECO:0000256" key="19">
    <source>
        <dbReference type="ARBA" id="ARBA00049251"/>
    </source>
</evidence>
<comment type="catalytic activity">
    <reaction evidence="21">
        <text>(2E)-octenoyl-CoA + NADPH + H(+) = octanoyl-CoA + NADP(+)</text>
        <dbReference type="Rhea" id="RHEA:44952"/>
        <dbReference type="ChEBI" id="CHEBI:15378"/>
        <dbReference type="ChEBI" id="CHEBI:57386"/>
        <dbReference type="ChEBI" id="CHEBI:57783"/>
        <dbReference type="ChEBI" id="CHEBI:58349"/>
        <dbReference type="ChEBI" id="CHEBI:62242"/>
    </reaction>
    <physiologicalReaction direction="left-to-right" evidence="21">
        <dbReference type="Rhea" id="RHEA:44953"/>
    </physiologicalReaction>
</comment>
<accession>A0A0J7JD79</accession>
<comment type="catalytic activity">
    <reaction evidence="19">
        <text>a (2E)-enoyl-CoA + NADPH + H(+) = a 2,3-saturated acyl-CoA + NADP(+)</text>
        <dbReference type="Rhea" id="RHEA:33763"/>
        <dbReference type="ChEBI" id="CHEBI:15378"/>
        <dbReference type="ChEBI" id="CHEBI:57783"/>
        <dbReference type="ChEBI" id="CHEBI:58349"/>
        <dbReference type="ChEBI" id="CHEBI:58856"/>
        <dbReference type="ChEBI" id="CHEBI:65111"/>
        <dbReference type="EC" id="1.3.1.38"/>
    </reaction>
    <physiologicalReaction direction="left-to-right" evidence="19">
        <dbReference type="Rhea" id="RHEA:33764"/>
    </physiologicalReaction>
</comment>
<comment type="function">
    <text evidence="12">Participates in chain elongation of fatty acids. Catalyzes the reduction of trans-2-enoyl-CoAs of varying chain lengths from 6:1 to 16:1, having maximum activity with 10:1 CoA. Has no 2,4-dienoyl-CoA reductase activity.</text>
</comment>
<dbReference type="Proteomes" id="UP000036102">
    <property type="component" value="Unassembled WGS sequence"/>
</dbReference>
<keyword evidence="8" id="KW-0560">Oxidoreductase</keyword>
<evidence type="ECO:0000256" key="6">
    <source>
        <dbReference type="ARBA" id="ARBA00022832"/>
    </source>
</evidence>
<dbReference type="PRINTS" id="PR00081">
    <property type="entry name" value="GDHRDH"/>
</dbReference>
<sequence>MSYQSVFRPDLFKGHVFIVTGGGSGIGRCTAHELAALGARVALVGRKAEKVESVKAEITEDGGVASAHVCDIREEESVKATVKAIIAEHGGLNGLVNNAGGQFQAPLTGINQKGWETVVRTNLTGGFLMAREAYTQALSKTGGAIVNIVADMWGGMPGMGHSGAARAGMVNFTQTAAVEWGASGVRVNAVAPGWIASSGMDNYPEHMKQWIRSLGDNVPIKRMGTESEVSSAICFLLSPGAAFISGDCLRIDGGASQGGRVWPLPKARNNEPYNGFHRAITPKVLSDD</sequence>
<dbReference type="AlphaFoldDB" id="A0A0J7JD79"/>
<comment type="catalytic activity">
    <reaction evidence="18">
        <text>(2E)-hexenoyl-CoA + NADPH + H(+) = hexanoyl-CoA + NADP(+)</text>
        <dbReference type="Rhea" id="RHEA:44956"/>
        <dbReference type="ChEBI" id="CHEBI:15378"/>
        <dbReference type="ChEBI" id="CHEBI:57783"/>
        <dbReference type="ChEBI" id="CHEBI:58349"/>
        <dbReference type="ChEBI" id="CHEBI:62077"/>
        <dbReference type="ChEBI" id="CHEBI:62620"/>
    </reaction>
    <physiologicalReaction direction="left-to-right" evidence="18">
        <dbReference type="Rhea" id="RHEA:44957"/>
    </physiologicalReaction>
</comment>
<name>A0A0J7JD79_9GAMM</name>
<dbReference type="EMBL" id="LFBU01000001">
    <property type="protein sequence ID" value="KMQ75751.1"/>
    <property type="molecule type" value="Genomic_DNA"/>
</dbReference>
<dbReference type="RefSeq" id="WP_048495813.1">
    <property type="nucleotide sequence ID" value="NZ_LFBU01000001.1"/>
</dbReference>
<dbReference type="STRING" id="1658765.Msub_11960"/>
<dbReference type="Gene3D" id="3.40.50.720">
    <property type="entry name" value="NAD(P)-binding Rossmann-like Domain"/>
    <property type="match status" value="1"/>
</dbReference>
<dbReference type="PANTHER" id="PTHR24317:SF7">
    <property type="entry name" value="PEROXISOMAL TRANS-2-ENOYL-COA REDUCTASE"/>
    <property type="match status" value="1"/>
</dbReference>
<comment type="subunit">
    <text evidence="13">Interacts with PEX5, probably required to target it into peroxisomes.</text>
</comment>
<comment type="pathway">
    <text evidence="2">Lipid metabolism.</text>
</comment>
<evidence type="ECO:0000256" key="10">
    <source>
        <dbReference type="ARBA" id="ARBA00023140"/>
    </source>
</evidence>
<dbReference type="SUPFAM" id="SSF51735">
    <property type="entry name" value="NAD(P)-binding Rossmann-fold domains"/>
    <property type="match status" value="1"/>
</dbReference>
<dbReference type="PATRIC" id="fig|1658765.3.peg.1961"/>
<evidence type="ECO:0000256" key="3">
    <source>
        <dbReference type="ARBA" id="ARBA00006484"/>
    </source>
</evidence>
<evidence type="ECO:0000256" key="8">
    <source>
        <dbReference type="ARBA" id="ARBA00023002"/>
    </source>
</evidence>
<dbReference type="Pfam" id="PF13561">
    <property type="entry name" value="adh_short_C2"/>
    <property type="match status" value="1"/>
</dbReference>
<dbReference type="InterPro" id="IPR052388">
    <property type="entry name" value="Peroxisomal_t2-enoyl-CoA_red"/>
</dbReference>
<keyword evidence="5" id="KW-0597">Phosphoprotein</keyword>
<evidence type="ECO:0000256" key="7">
    <source>
        <dbReference type="ARBA" id="ARBA00022857"/>
    </source>
</evidence>
<dbReference type="OrthoDB" id="9775864at2"/>
<dbReference type="GO" id="GO:0019166">
    <property type="term" value="F:trans-2-enoyl-CoA reductase (NADPH) activity"/>
    <property type="evidence" value="ECO:0007669"/>
    <property type="project" value="UniProtKB-EC"/>
</dbReference>
<evidence type="ECO:0000256" key="12">
    <source>
        <dbReference type="ARBA" id="ARBA00037124"/>
    </source>
</evidence>
<evidence type="ECO:0000313" key="24">
    <source>
        <dbReference type="Proteomes" id="UP000036102"/>
    </source>
</evidence>
<reference evidence="23 24" key="1">
    <citation type="submission" date="2015-06" db="EMBL/GenBank/DDBJ databases">
        <title>Marinobacter subterrani, a genetically tractable neutrophilic iron-oxidizing strain isolated from the Soudan Iron Mine.</title>
        <authorList>
            <person name="Bonis B.M."/>
            <person name="Gralnick J.A."/>
        </authorList>
    </citation>
    <scope>NUCLEOTIDE SEQUENCE [LARGE SCALE GENOMIC DNA]</scope>
    <source>
        <strain evidence="23 24">JG233</strain>
    </source>
</reference>
<organism evidence="23 24">
    <name type="scientific">Marinobacter subterrani</name>
    <dbReference type="NCBI Taxonomy" id="1658765"/>
    <lineage>
        <taxon>Bacteria</taxon>
        <taxon>Pseudomonadati</taxon>
        <taxon>Pseudomonadota</taxon>
        <taxon>Gammaproteobacteria</taxon>
        <taxon>Pseudomonadales</taxon>
        <taxon>Marinobacteraceae</taxon>
        <taxon>Marinobacter</taxon>
    </lineage>
</organism>
<proteinExistence type="inferred from homology"/>
<evidence type="ECO:0000256" key="15">
    <source>
        <dbReference type="ARBA" id="ARBA00041063"/>
    </source>
</evidence>
<comment type="similarity">
    <text evidence="3">Belongs to the short-chain dehydrogenases/reductases (SDR) family.</text>
</comment>
<keyword evidence="10" id="KW-0576">Peroxisome</keyword>
<keyword evidence="6" id="KW-0276">Fatty acid metabolism</keyword>
<evidence type="ECO:0000256" key="11">
    <source>
        <dbReference type="ARBA" id="ARBA00023160"/>
    </source>
</evidence>
<dbReference type="InterPro" id="IPR057326">
    <property type="entry name" value="KR_dom"/>
</dbReference>
<evidence type="ECO:0000256" key="4">
    <source>
        <dbReference type="ARBA" id="ARBA00022516"/>
    </source>
</evidence>
<evidence type="ECO:0000256" key="2">
    <source>
        <dbReference type="ARBA" id="ARBA00005189"/>
    </source>
</evidence>
<comment type="catalytic activity">
    <reaction evidence="17">
        <text>(2E)-tetradecenoyl-CoA + NADPH + H(+) = tetradecanoyl-CoA + NADP(+)</text>
        <dbReference type="Rhea" id="RHEA:44968"/>
        <dbReference type="ChEBI" id="CHEBI:15378"/>
        <dbReference type="ChEBI" id="CHEBI:57385"/>
        <dbReference type="ChEBI" id="CHEBI:57783"/>
        <dbReference type="ChEBI" id="CHEBI:58349"/>
        <dbReference type="ChEBI" id="CHEBI:61405"/>
    </reaction>
    <physiologicalReaction direction="left-to-right" evidence="17">
        <dbReference type="Rhea" id="RHEA:44969"/>
    </physiologicalReaction>
</comment>
<evidence type="ECO:0000256" key="18">
    <source>
        <dbReference type="ARBA" id="ARBA00049108"/>
    </source>
</evidence>
<comment type="subcellular location">
    <subcellularLocation>
        <location evidence="1">Peroxisome</location>
    </subcellularLocation>
</comment>
<gene>
    <name evidence="23" type="ORF">Msub_11960</name>
</gene>
<evidence type="ECO:0000259" key="22">
    <source>
        <dbReference type="SMART" id="SM00822"/>
    </source>
</evidence>
<comment type="catalytic activity">
    <reaction evidence="20">
        <text>(2E)-decenoyl-CoA + NADPH + H(+) = decanoyl-CoA + NADP(+)</text>
        <dbReference type="Rhea" id="RHEA:44960"/>
        <dbReference type="ChEBI" id="CHEBI:15378"/>
        <dbReference type="ChEBI" id="CHEBI:57783"/>
        <dbReference type="ChEBI" id="CHEBI:58349"/>
        <dbReference type="ChEBI" id="CHEBI:61406"/>
        <dbReference type="ChEBI" id="CHEBI:61430"/>
    </reaction>
    <physiologicalReaction direction="left-to-right" evidence="20">
        <dbReference type="Rhea" id="RHEA:44961"/>
    </physiologicalReaction>
</comment>
<evidence type="ECO:0000256" key="16">
    <source>
        <dbReference type="ARBA" id="ARBA00047570"/>
    </source>
</evidence>
<keyword evidence="9" id="KW-0443">Lipid metabolism</keyword>
<dbReference type="PANTHER" id="PTHR24317">
    <property type="entry name" value="PEROXISOMAL TRANS-2-ENOYL-COA REDUCTASE"/>
    <property type="match status" value="1"/>
</dbReference>
<evidence type="ECO:0000313" key="23">
    <source>
        <dbReference type="EMBL" id="KMQ75751.1"/>
    </source>
</evidence>
<keyword evidence="24" id="KW-1185">Reference proteome</keyword>
<dbReference type="EC" id="1.3.1.38" evidence="14"/>
<dbReference type="InterPro" id="IPR036291">
    <property type="entry name" value="NAD(P)-bd_dom_sf"/>
</dbReference>
<evidence type="ECO:0000256" key="21">
    <source>
        <dbReference type="ARBA" id="ARBA00049559"/>
    </source>
</evidence>
<keyword evidence="11" id="KW-0275">Fatty acid biosynthesis</keyword>
<dbReference type="GO" id="GO:0006633">
    <property type="term" value="P:fatty acid biosynthetic process"/>
    <property type="evidence" value="ECO:0007669"/>
    <property type="project" value="UniProtKB-KW"/>
</dbReference>
<feature type="domain" description="Ketoreductase" evidence="22">
    <location>
        <begin position="15"/>
        <end position="194"/>
    </location>
</feature>
<dbReference type="SMART" id="SM00822">
    <property type="entry name" value="PKS_KR"/>
    <property type="match status" value="1"/>
</dbReference>
<keyword evidence="7" id="KW-0521">NADP</keyword>
<dbReference type="FunFam" id="3.40.50.720:FF:000084">
    <property type="entry name" value="Short-chain dehydrogenase reductase"/>
    <property type="match status" value="1"/>
</dbReference>